<dbReference type="KEGG" id="siw:GH266_01070"/>
<reference evidence="10 11" key="1">
    <citation type="submission" date="2019-12" db="EMBL/GenBank/DDBJ databases">
        <title>The genome of Stappia indica PHM037.</title>
        <authorList>
            <person name="Kacar D."/>
            <person name="Galan B."/>
            <person name="Canedo L."/>
            <person name="Rodriguez P."/>
            <person name="de la Calle F."/>
            <person name="Garcia J.L."/>
        </authorList>
    </citation>
    <scope>NUCLEOTIDE SEQUENCE [LARGE SCALE GENOMIC DNA]</scope>
    <source>
        <strain evidence="10 11">PHM037</strain>
    </source>
</reference>
<dbReference type="InterPro" id="IPR006158">
    <property type="entry name" value="Cobalamin-bd"/>
</dbReference>
<accession>A0A857C2Z1</accession>
<dbReference type="SUPFAM" id="SSF52242">
    <property type="entry name" value="Cobalamin (vitamin B12)-binding domain"/>
    <property type="match status" value="1"/>
</dbReference>
<keyword evidence="6" id="KW-0408">Iron</keyword>
<dbReference type="Gene3D" id="3.40.50.280">
    <property type="entry name" value="Cobalamin-binding domain"/>
    <property type="match status" value="1"/>
</dbReference>
<evidence type="ECO:0000256" key="3">
    <source>
        <dbReference type="ARBA" id="ARBA00022679"/>
    </source>
</evidence>
<dbReference type="InterPro" id="IPR006638">
    <property type="entry name" value="Elp3/MiaA/NifB-like_rSAM"/>
</dbReference>
<evidence type="ECO:0000313" key="10">
    <source>
        <dbReference type="EMBL" id="QGZ33218.1"/>
    </source>
</evidence>
<keyword evidence="4" id="KW-0949">S-adenosyl-L-methionine</keyword>
<evidence type="ECO:0000259" key="9">
    <source>
        <dbReference type="PROSITE" id="PS51918"/>
    </source>
</evidence>
<dbReference type="SUPFAM" id="SSF102114">
    <property type="entry name" value="Radical SAM enzymes"/>
    <property type="match status" value="1"/>
</dbReference>
<comment type="cofactor">
    <cofactor evidence="1">
        <name>[4Fe-4S] cluster</name>
        <dbReference type="ChEBI" id="CHEBI:49883"/>
    </cofactor>
</comment>
<feature type="domain" description="Radical SAM core" evidence="9">
    <location>
        <begin position="199"/>
        <end position="434"/>
    </location>
</feature>
<keyword evidence="5" id="KW-0479">Metal-binding</keyword>
<feature type="domain" description="B12-binding" evidence="8">
    <location>
        <begin position="24"/>
        <end position="161"/>
    </location>
</feature>
<dbReference type="InterPro" id="IPR051198">
    <property type="entry name" value="BchE-like"/>
</dbReference>
<evidence type="ECO:0000256" key="5">
    <source>
        <dbReference type="ARBA" id="ARBA00022723"/>
    </source>
</evidence>
<evidence type="ECO:0000256" key="1">
    <source>
        <dbReference type="ARBA" id="ARBA00001966"/>
    </source>
</evidence>
<proteinExistence type="predicted"/>
<evidence type="ECO:0000313" key="11">
    <source>
        <dbReference type="Proteomes" id="UP000435648"/>
    </source>
</evidence>
<keyword evidence="3" id="KW-0808">Transferase</keyword>
<dbReference type="PANTHER" id="PTHR43409">
    <property type="entry name" value="ANAEROBIC MAGNESIUM-PROTOPORPHYRIN IX MONOMETHYL ESTER CYCLASE-RELATED"/>
    <property type="match status" value="1"/>
</dbReference>
<dbReference type="CDD" id="cd02068">
    <property type="entry name" value="radical_SAM_B12_BD"/>
    <property type="match status" value="1"/>
</dbReference>
<evidence type="ECO:0000256" key="4">
    <source>
        <dbReference type="ARBA" id="ARBA00022691"/>
    </source>
</evidence>
<dbReference type="GO" id="GO:0003824">
    <property type="term" value="F:catalytic activity"/>
    <property type="evidence" value="ECO:0007669"/>
    <property type="project" value="InterPro"/>
</dbReference>
<organism evidence="10 11">
    <name type="scientific">Stappia indica</name>
    <dbReference type="NCBI Taxonomy" id="538381"/>
    <lineage>
        <taxon>Bacteria</taxon>
        <taxon>Pseudomonadati</taxon>
        <taxon>Pseudomonadota</taxon>
        <taxon>Alphaproteobacteria</taxon>
        <taxon>Hyphomicrobiales</taxon>
        <taxon>Stappiaceae</taxon>
        <taxon>Stappia</taxon>
    </lineage>
</organism>
<dbReference type="CDD" id="cd01335">
    <property type="entry name" value="Radical_SAM"/>
    <property type="match status" value="1"/>
</dbReference>
<dbReference type="InterPro" id="IPR036724">
    <property type="entry name" value="Cobalamin-bd_sf"/>
</dbReference>
<keyword evidence="2" id="KW-0489">Methyltransferase</keyword>
<dbReference type="SFLD" id="SFLDS00029">
    <property type="entry name" value="Radical_SAM"/>
    <property type="match status" value="1"/>
</dbReference>
<dbReference type="SMART" id="SM00729">
    <property type="entry name" value="Elp3"/>
    <property type="match status" value="1"/>
</dbReference>
<dbReference type="Proteomes" id="UP000435648">
    <property type="component" value="Chromosome"/>
</dbReference>
<dbReference type="GO" id="GO:0031419">
    <property type="term" value="F:cobalamin binding"/>
    <property type="evidence" value="ECO:0007669"/>
    <property type="project" value="InterPro"/>
</dbReference>
<dbReference type="GO" id="GO:0046872">
    <property type="term" value="F:metal ion binding"/>
    <property type="evidence" value="ECO:0007669"/>
    <property type="project" value="UniProtKB-KW"/>
</dbReference>
<evidence type="ECO:0000256" key="7">
    <source>
        <dbReference type="ARBA" id="ARBA00023014"/>
    </source>
</evidence>
<gene>
    <name evidence="10" type="ORF">GH266_01070</name>
</gene>
<evidence type="ECO:0000256" key="6">
    <source>
        <dbReference type="ARBA" id="ARBA00023004"/>
    </source>
</evidence>
<dbReference type="InterPro" id="IPR023404">
    <property type="entry name" value="rSAM_horseshoe"/>
</dbReference>
<evidence type="ECO:0000256" key="2">
    <source>
        <dbReference type="ARBA" id="ARBA00022603"/>
    </source>
</evidence>
<dbReference type="InterPro" id="IPR034466">
    <property type="entry name" value="Methyltransferase_Class_B"/>
</dbReference>
<dbReference type="EMBL" id="CP046908">
    <property type="protein sequence ID" value="QGZ33218.1"/>
    <property type="molecule type" value="Genomic_DNA"/>
</dbReference>
<dbReference type="GO" id="GO:0005829">
    <property type="term" value="C:cytosol"/>
    <property type="evidence" value="ECO:0007669"/>
    <property type="project" value="TreeGrafter"/>
</dbReference>
<keyword evidence="7" id="KW-0411">Iron-sulfur</keyword>
<dbReference type="Gene3D" id="3.80.30.20">
    <property type="entry name" value="tm_1862 like domain"/>
    <property type="match status" value="1"/>
</dbReference>
<dbReference type="InterPro" id="IPR007197">
    <property type="entry name" value="rSAM"/>
</dbReference>
<protein>
    <submittedName>
        <fullName evidence="10">Radical SAM protein</fullName>
    </submittedName>
</protein>
<dbReference type="AlphaFoldDB" id="A0A857C2Z1"/>
<dbReference type="InterPro" id="IPR058240">
    <property type="entry name" value="rSAM_sf"/>
</dbReference>
<dbReference type="Pfam" id="PF02310">
    <property type="entry name" value="B12-binding"/>
    <property type="match status" value="1"/>
</dbReference>
<sequence length="588" mass="64674">MTGGAMTTAALAPRADLSSPQPLRVAFPIVLEGDLVLSPEHLGPAYLAAVLRRAGASVVIRDAAVNETAALVEDFARLRPHVIGLSITTVSIDEIARFGAAIRAALGPQVLIVAGGPVATHLGSALLAAPGWEFLDALVRGEGEVPMLRLCEALHTGGDLGEVPSLCFLRDGALVETPLSAGVGQLDHLPDPVRDQFEQHARRFPYLRVSTSRGCTSHCTFCNAPHARNRVGPAAKPWRGASPARVVDEIERLVEAYGVNTFDFVDSTFEDPGGAQFGKRRVAAIANEILDRDLRIYFNVCMQAAHWSEDDRPLLDLLWRAGLEKVLVGIESGSQEGLARWQKKSTTEDNRRIIRLLRETGAYVAFGFISFHPWATFSEIRENSAFLRDMFGHNLRRFTTRLELYPGAEVIEELRADGLLDETFFRTFNPFSFRYVDERVERLATALNAIYGAEYAESCKIHVEPAVFRFETDDIVLHTFASRLRRVHGSDPAAAEILDDFAATVEPLKREMAQFNFALVSDLTDRAERDDDVMAAAAALAAPIEAFYGDRLRAIEAAKLRAGFRLRRKGFDIAGIQTAPPRSEKEIA</sequence>
<dbReference type="PROSITE" id="PS51918">
    <property type="entry name" value="RADICAL_SAM"/>
    <property type="match status" value="1"/>
</dbReference>
<name>A0A857C2Z1_9HYPH</name>
<dbReference type="SFLD" id="SFLDG01123">
    <property type="entry name" value="methyltransferase_(Class_B)"/>
    <property type="match status" value="1"/>
</dbReference>
<dbReference type="PROSITE" id="PS51332">
    <property type="entry name" value="B12_BINDING"/>
    <property type="match status" value="1"/>
</dbReference>
<evidence type="ECO:0000259" key="8">
    <source>
        <dbReference type="PROSITE" id="PS51332"/>
    </source>
</evidence>
<dbReference type="SFLD" id="SFLDG01082">
    <property type="entry name" value="B12-binding_domain_containing"/>
    <property type="match status" value="1"/>
</dbReference>
<dbReference type="PANTHER" id="PTHR43409:SF7">
    <property type="entry name" value="BLL1977 PROTEIN"/>
    <property type="match status" value="1"/>
</dbReference>
<dbReference type="GO" id="GO:0051539">
    <property type="term" value="F:4 iron, 4 sulfur cluster binding"/>
    <property type="evidence" value="ECO:0007669"/>
    <property type="project" value="UniProtKB-KW"/>
</dbReference>
<dbReference type="Pfam" id="PF04055">
    <property type="entry name" value="Radical_SAM"/>
    <property type="match status" value="1"/>
</dbReference>